<evidence type="ECO:0000256" key="4">
    <source>
        <dbReference type="ARBA" id="ARBA00023263"/>
    </source>
</evidence>
<comment type="subcellular location">
    <subcellularLocation>
        <location evidence="1">Fimbrium</location>
    </subcellularLocation>
</comment>
<dbReference type="EMBL" id="JRUQ01000019">
    <property type="protein sequence ID" value="KGT94987.1"/>
    <property type="molecule type" value="Genomic_DNA"/>
</dbReference>
<evidence type="ECO:0000256" key="3">
    <source>
        <dbReference type="ARBA" id="ARBA00022729"/>
    </source>
</evidence>
<accession>A0A0A3Z7G6</accession>
<keyword evidence="7" id="KW-1185">Reference proteome</keyword>
<dbReference type="GO" id="GO:0043709">
    <property type="term" value="P:cell adhesion involved in single-species biofilm formation"/>
    <property type="evidence" value="ECO:0007669"/>
    <property type="project" value="TreeGrafter"/>
</dbReference>
<dbReference type="InterPro" id="IPR036937">
    <property type="entry name" value="Adhesion_dom_fimbrial_sf"/>
</dbReference>
<dbReference type="GO" id="GO:0009289">
    <property type="term" value="C:pilus"/>
    <property type="evidence" value="ECO:0007669"/>
    <property type="project" value="UniProtKB-SubCell"/>
</dbReference>
<dbReference type="SUPFAM" id="SSF49401">
    <property type="entry name" value="Bacterial adhesins"/>
    <property type="match status" value="1"/>
</dbReference>
<dbReference type="PANTHER" id="PTHR33420">
    <property type="entry name" value="FIMBRIAL SUBUNIT ELFA-RELATED"/>
    <property type="match status" value="1"/>
</dbReference>
<dbReference type="InterPro" id="IPR039458">
    <property type="entry name" value="FimA-like"/>
</dbReference>
<dbReference type="Pfam" id="PF16970">
    <property type="entry name" value="FimA"/>
    <property type="match status" value="1"/>
</dbReference>
<dbReference type="InterPro" id="IPR008966">
    <property type="entry name" value="Adhesion_dom_sf"/>
</dbReference>
<evidence type="ECO:0000256" key="2">
    <source>
        <dbReference type="ARBA" id="ARBA00006671"/>
    </source>
</evidence>
<keyword evidence="3 5" id="KW-0732">Signal</keyword>
<name>A0A0A3Z7G6_9GAMM</name>
<proteinExistence type="inferred from homology"/>
<evidence type="ECO:0000313" key="6">
    <source>
        <dbReference type="EMBL" id="KGT94987.1"/>
    </source>
</evidence>
<evidence type="ECO:0008006" key="8">
    <source>
        <dbReference type="Google" id="ProtNLM"/>
    </source>
</evidence>
<dbReference type="Proteomes" id="UP000030351">
    <property type="component" value="Unassembled WGS sequence"/>
</dbReference>
<keyword evidence="4" id="KW-0281">Fimbrium</keyword>
<evidence type="ECO:0000256" key="1">
    <source>
        <dbReference type="ARBA" id="ARBA00004561"/>
    </source>
</evidence>
<dbReference type="AlphaFoldDB" id="A0A0A3Z7G6"/>
<sequence>MKSNLIVSAVAATIISLPAIAAAEPDGTITFNGFISSQTCDVSVNGSKDGGVTLPNIVSSLLAEEGQVAGNTTFTVNVKDCATKEGKVRAFFQAGTNVDLATGTLKNNGTAKNVHIQILDPKGNPLKVGDESQRSATNEETLKDGSAALVYSAQYYVTGKSETGVVATSVEYSIDYF</sequence>
<comment type="caution">
    <text evidence="6">The sequence shown here is derived from an EMBL/GenBank/DDBJ whole genome shotgun (WGS) entry which is preliminary data.</text>
</comment>
<dbReference type="STRING" id="371042.NG99_04900"/>
<reference evidence="6 7" key="1">
    <citation type="submission" date="2014-10" db="EMBL/GenBank/DDBJ databases">
        <title>Genome sequence of Erwinia typographi M043b.</title>
        <authorList>
            <person name="Chan K.-G."/>
            <person name="Tan W.-S."/>
        </authorList>
    </citation>
    <scope>NUCLEOTIDE SEQUENCE [LARGE SCALE GENOMIC DNA]</scope>
    <source>
        <strain evidence="6 7">M043b</strain>
    </source>
</reference>
<dbReference type="PANTHER" id="PTHR33420:SF3">
    <property type="entry name" value="FIMBRIAL SUBUNIT ELFA"/>
    <property type="match status" value="1"/>
</dbReference>
<feature type="signal peptide" evidence="5">
    <location>
        <begin position="1"/>
        <end position="21"/>
    </location>
</feature>
<dbReference type="RefSeq" id="WP_034888999.1">
    <property type="nucleotide sequence ID" value="NZ_JRUQ01000019.1"/>
</dbReference>
<dbReference type="Gene3D" id="2.60.40.1090">
    <property type="entry name" value="Fimbrial-type adhesion domain"/>
    <property type="match status" value="1"/>
</dbReference>
<comment type="similarity">
    <text evidence="2">Belongs to the fimbrial protein family.</text>
</comment>
<protein>
    <recommendedName>
        <fullName evidence="8">Fimbrial protein</fullName>
    </recommendedName>
</protein>
<evidence type="ECO:0000313" key="7">
    <source>
        <dbReference type="Proteomes" id="UP000030351"/>
    </source>
</evidence>
<feature type="chain" id="PRO_5002005879" description="Fimbrial protein" evidence="5">
    <location>
        <begin position="22"/>
        <end position="177"/>
    </location>
</feature>
<dbReference type="OrthoDB" id="5906753at2"/>
<gene>
    <name evidence="6" type="ORF">NG99_04900</name>
</gene>
<evidence type="ECO:0000256" key="5">
    <source>
        <dbReference type="SAM" id="SignalP"/>
    </source>
</evidence>
<dbReference type="eggNOG" id="COG3539">
    <property type="taxonomic scope" value="Bacteria"/>
</dbReference>
<organism evidence="6 7">
    <name type="scientific">Erwinia typographi</name>
    <dbReference type="NCBI Taxonomy" id="371042"/>
    <lineage>
        <taxon>Bacteria</taxon>
        <taxon>Pseudomonadati</taxon>
        <taxon>Pseudomonadota</taxon>
        <taxon>Gammaproteobacteria</taxon>
        <taxon>Enterobacterales</taxon>
        <taxon>Erwiniaceae</taxon>
        <taxon>Erwinia</taxon>
    </lineage>
</organism>
<dbReference type="InterPro" id="IPR050263">
    <property type="entry name" value="Bact_Fimbrial_Adh_Pro"/>
</dbReference>